<name>A0ABS1KPU3_9BACT</name>
<keyword evidence="3" id="KW-1185">Reference proteome</keyword>
<feature type="region of interest" description="Disordered" evidence="1">
    <location>
        <begin position="32"/>
        <end position="69"/>
    </location>
</feature>
<reference evidence="2 3" key="1">
    <citation type="submission" date="2021-01" db="EMBL/GenBank/DDBJ databases">
        <title>Chryseolinea sp. Jin1 Genome sequencing and assembly.</title>
        <authorList>
            <person name="Kim I."/>
        </authorList>
    </citation>
    <scope>NUCLEOTIDE SEQUENCE [LARGE SCALE GENOMIC DNA]</scope>
    <source>
        <strain evidence="2 3">Jin1</strain>
    </source>
</reference>
<evidence type="ECO:0000256" key="1">
    <source>
        <dbReference type="SAM" id="MobiDB-lite"/>
    </source>
</evidence>
<organism evidence="2 3">
    <name type="scientific">Chryseolinea lacunae</name>
    <dbReference type="NCBI Taxonomy" id="2801331"/>
    <lineage>
        <taxon>Bacteria</taxon>
        <taxon>Pseudomonadati</taxon>
        <taxon>Bacteroidota</taxon>
        <taxon>Cytophagia</taxon>
        <taxon>Cytophagales</taxon>
        <taxon>Fulvivirgaceae</taxon>
        <taxon>Chryseolinea</taxon>
    </lineage>
</organism>
<dbReference type="Proteomes" id="UP000613030">
    <property type="component" value="Unassembled WGS sequence"/>
</dbReference>
<comment type="caution">
    <text evidence="2">The sequence shown here is derived from an EMBL/GenBank/DDBJ whole genome shotgun (WGS) entry which is preliminary data.</text>
</comment>
<protein>
    <recommendedName>
        <fullName evidence="4">DUF4834 domain-containing protein</fullName>
    </recommendedName>
</protein>
<accession>A0ABS1KPU3</accession>
<proteinExistence type="predicted"/>
<dbReference type="RefSeq" id="WP_202008877.1">
    <property type="nucleotide sequence ID" value="NZ_JAERRB010000003.1"/>
</dbReference>
<evidence type="ECO:0000313" key="2">
    <source>
        <dbReference type="EMBL" id="MBL0741498.1"/>
    </source>
</evidence>
<dbReference type="EMBL" id="JAERRB010000003">
    <property type="protein sequence ID" value="MBL0741498.1"/>
    <property type="molecule type" value="Genomic_DNA"/>
</dbReference>
<evidence type="ECO:0008006" key="4">
    <source>
        <dbReference type="Google" id="ProtNLM"/>
    </source>
</evidence>
<gene>
    <name evidence="2" type="ORF">JI741_09730</name>
</gene>
<evidence type="ECO:0000313" key="3">
    <source>
        <dbReference type="Proteomes" id="UP000613030"/>
    </source>
</evidence>
<sequence>MYKFLIVVFLVSYVIYKVGGLFFRAGAASQQFRNQQQPKRSFDPNEGTAKKRTKGDAKAGEYIDYEEIK</sequence>
<feature type="compositionally biased region" description="Basic and acidic residues" evidence="1">
    <location>
        <begin position="54"/>
        <end position="69"/>
    </location>
</feature>